<evidence type="ECO:0000313" key="2">
    <source>
        <dbReference type="Proteomes" id="UP000007123"/>
    </source>
</evidence>
<dbReference type="AntiFam" id="ANF00165">
    <property type="entry name" value="Shadow ORF (opposite Transposase_Mut domain)"/>
</dbReference>
<organism evidence="1 2">
    <name type="scientific">Agrobacterium albertimagni AOL15</name>
    <dbReference type="NCBI Taxonomy" id="1156935"/>
    <lineage>
        <taxon>Bacteria</taxon>
        <taxon>Pseudomonadati</taxon>
        <taxon>Pseudomonadota</taxon>
        <taxon>Alphaproteobacteria</taxon>
        <taxon>Hyphomicrobiales</taxon>
        <taxon>Rhizobiaceae</taxon>
        <taxon>Rhizobium/Agrobacterium group</taxon>
        <taxon>Agrobacterium</taxon>
    </lineage>
</organism>
<protein>
    <submittedName>
        <fullName evidence="1">Transposase Tn3</fullName>
    </submittedName>
</protein>
<evidence type="ECO:0000313" key="1">
    <source>
        <dbReference type="EMBL" id="EKF57410.1"/>
    </source>
</evidence>
<reference evidence="1 2" key="1">
    <citation type="journal article" date="2012" name="J. Bacteriol.">
        <title>Draft Genome Sequence of Agrobacterium albertimagni Strain AOL15.</title>
        <authorList>
            <person name="Trimble W.L."/>
            <person name="Phung le T."/>
            <person name="Meyer F."/>
            <person name="Gilbert J.A."/>
            <person name="Silver S."/>
        </authorList>
    </citation>
    <scope>NUCLEOTIDE SEQUENCE [LARGE SCALE GENOMIC DNA]</scope>
    <source>
        <strain evidence="1 2">AOL15</strain>
    </source>
</reference>
<dbReference type="AlphaFoldDB" id="K2PXG5"/>
<name>K2PXG5_9HYPH</name>
<keyword evidence="2" id="KW-1185">Reference proteome</keyword>
<gene>
    <name evidence="1" type="ORF">QWE_21746</name>
</gene>
<dbReference type="EMBL" id="ALJF01000021">
    <property type="protein sequence ID" value="EKF57410.1"/>
    <property type="molecule type" value="Genomic_DNA"/>
</dbReference>
<dbReference type="Proteomes" id="UP000007123">
    <property type="component" value="Unassembled WGS sequence"/>
</dbReference>
<proteinExistence type="predicted"/>
<comment type="caution">
    <text evidence="1">The sequence shown here is derived from an EMBL/GenBank/DDBJ whole genome shotgun (WGS) entry which is preliminary data.</text>
</comment>
<sequence length="86" mass="9301">MSACGWQADERIIAHRGDCLKCHVAGPLDGPFVVLLQEQGTDQSDDGVVVGEDANYFSASLDLAVKTLDRICNRYKTSGGDVLLQF</sequence>
<dbReference type="eggNOG" id="ENOG50301GN">
    <property type="taxonomic scope" value="Bacteria"/>
</dbReference>
<accession>K2PXG5</accession>